<feature type="non-terminal residue" evidence="2">
    <location>
        <position position="56"/>
    </location>
</feature>
<comment type="caution">
    <text evidence="2">The sequence shown here is derived from an EMBL/GenBank/DDBJ whole genome shotgun (WGS) entry which is preliminary data.</text>
</comment>
<proteinExistence type="predicted"/>
<dbReference type="Proteomes" id="UP000554482">
    <property type="component" value="Unassembled WGS sequence"/>
</dbReference>
<name>A0A7J6UVF6_THATH</name>
<organism evidence="2 3">
    <name type="scientific">Thalictrum thalictroides</name>
    <name type="common">Rue-anemone</name>
    <name type="synonym">Anemone thalictroides</name>
    <dbReference type="NCBI Taxonomy" id="46969"/>
    <lineage>
        <taxon>Eukaryota</taxon>
        <taxon>Viridiplantae</taxon>
        <taxon>Streptophyta</taxon>
        <taxon>Embryophyta</taxon>
        <taxon>Tracheophyta</taxon>
        <taxon>Spermatophyta</taxon>
        <taxon>Magnoliopsida</taxon>
        <taxon>Ranunculales</taxon>
        <taxon>Ranunculaceae</taxon>
        <taxon>Thalictroideae</taxon>
        <taxon>Thalictrum</taxon>
    </lineage>
</organism>
<accession>A0A7J6UVF6</accession>
<feature type="region of interest" description="Disordered" evidence="1">
    <location>
        <begin position="1"/>
        <end position="56"/>
    </location>
</feature>
<evidence type="ECO:0000313" key="2">
    <source>
        <dbReference type="EMBL" id="KAF5176566.1"/>
    </source>
</evidence>
<evidence type="ECO:0000256" key="1">
    <source>
        <dbReference type="SAM" id="MobiDB-lite"/>
    </source>
</evidence>
<sequence>MKRATQKNPGNRWERIFRGSLAADSSDGGGISKSRWEEGGGKTTMGGESERDEDSV</sequence>
<gene>
    <name evidence="2" type="ORF">FRX31_033847</name>
</gene>
<keyword evidence="3" id="KW-1185">Reference proteome</keyword>
<protein>
    <submittedName>
        <fullName evidence="2">Uncharacterized protein</fullName>
    </submittedName>
</protein>
<reference evidence="2 3" key="1">
    <citation type="submission" date="2020-06" db="EMBL/GenBank/DDBJ databases">
        <title>Transcriptomic and genomic resources for Thalictrum thalictroides and T. hernandezii: Facilitating candidate gene discovery in an emerging model plant lineage.</title>
        <authorList>
            <person name="Arias T."/>
            <person name="Riano-Pachon D.M."/>
            <person name="Di Stilio V.S."/>
        </authorList>
    </citation>
    <scope>NUCLEOTIDE SEQUENCE [LARGE SCALE GENOMIC DNA]</scope>
    <source>
        <strain evidence="3">cv. WT478/WT964</strain>
        <tissue evidence="2">Leaves</tissue>
    </source>
</reference>
<dbReference type="AlphaFoldDB" id="A0A7J6UVF6"/>
<dbReference type="EMBL" id="JABWDY010042591">
    <property type="protein sequence ID" value="KAF5176566.1"/>
    <property type="molecule type" value="Genomic_DNA"/>
</dbReference>
<evidence type="ECO:0000313" key="3">
    <source>
        <dbReference type="Proteomes" id="UP000554482"/>
    </source>
</evidence>